<evidence type="ECO:0000313" key="2">
    <source>
        <dbReference type="Proteomes" id="UP000318538"/>
    </source>
</evidence>
<proteinExistence type="predicted"/>
<keyword evidence="2" id="KW-1185">Reference proteome</keyword>
<reference evidence="1 2" key="1">
    <citation type="submission" date="2019-02" db="EMBL/GenBank/DDBJ databases">
        <title>Deep-cultivation of Planctomycetes and their phenomic and genomic characterization uncovers novel biology.</title>
        <authorList>
            <person name="Wiegand S."/>
            <person name="Jogler M."/>
            <person name="Boedeker C."/>
            <person name="Pinto D."/>
            <person name="Vollmers J."/>
            <person name="Rivas-Marin E."/>
            <person name="Kohn T."/>
            <person name="Peeters S.H."/>
            <person name="Heuer A."/>
            <person name="Rast P."/>
            <person name="Oberbeckmann S."/>
            <person name="Bunk B."/>
            <person name="Jeske O."/>
            <person name="Meyerdierks A."/>
            <person name="Storesund J.E."/>
            <person name="Kallscheuer N."/>
            <person name="Luecker S."/>
            <person name="Lage O.M."/>
            <person name="Pohl T."/>
            <person name="Merkel B.J."/>
            <person name="Hornburger P."/>
            <person name="Mueller R.-W."/>
            <person name="Bruemmer F."/>
            <person name="Labrenz M."/>
            <person name="Spormann A.M."/>
            <person name="Op den Camp H."/>
            <person name="Overmann J."/>
            <person name="Amann R."/>
            <person name="Jetten M.S.M."/>
            <person name="Mascher T."/>
            <person name="Medema M.H."/>
            <person name="Devos D.P."/>
            <person name="Kaster A.-K."/>
            <person name="Ovreas L."/>
            <person name="Rohde M."/>
            <person name="Galperin M.Y."/>
            <person name="Jogler C."/>
        </authorList>
    </citation>
    <scope>NUCLEOTIDE SEQUENCE [LARGE SCALE GENOMIC DNA]</scope>
    <source>
        <strain evidence="1 2">K22_7</strain>
    </source>
</reference>
<accession>A0A517N7L0</accession>
<name>A0A517N7L0_9BACT</name>
<evidence type="ECO:0008006" key="3">
    <source>
        <dbReference type="Google" id="ProtNLM"/>
    </source>
</evidence>
<gene>
    <name evidence="1" type="ORF">K227x_15060</name>
</gene>
<evidence type="ECO:0000313" key="1">
    <source>
        <dbReference type="EMBL" id="QDT03125.1"/>
    </source>
</evidence>
<protein>
    <recommendedName>
        <fullName evidence="3">PcfJ-like protein</fullName>
    </recommendedName>
</protein>
<dbReference type="AlphaFoldDB" id="A0A517N7L0"/>
<sequence>MVKKAKSAGVAAPSEKLQSHLRSLGFTTVSQYLVWCEQHGFGRGLNKPNQMLARERRHRADTVAALRQQQVQQKKRSPKDTLLCLAKGDLPVTQVPNQGYRCFGELLCWHRRRVAETGFRQRDLIDLVEHLCAVRSKIIDPSLHNVSLVDGGIPLVASLVLLAAERKRWIRPLDQWRPRTRNPRRQLRSLLRHLLDRYDEVPRFMDQAWTIGLDASGTIDRTGQAYRHWYRHLGLGHSVRKLELPIALNRTMAVWFKQAPDELSIPQALRWAQMMGISGNGSLAAAVMVSRLSDSFDHEPFWATVMQWLAGQPMLDTNQVGPIVDYLHHRRFVAEIAGRGAGDDCPPCPAEPNLTMKGRTAQSVLRQVDAWHRRLASDNRLQVAAWRPSGFAGFEFSEGTLAGGNLKIWTIRELLSSRSLAIEGRKLKHCVASYANSCARGATSIWTMEVETFSGLTKCLTIEVRPGNRQIVQIRGRFNRRMTEKEQSVIQRWCTTAGLTIGKYV</sequence>
<organism evidence="1 2">
    <name type="scientific">Rubripirellula lacrimiformis</name>
    <dbReference type="NCBI Taxonomy" id="1930273"/>
    <lineage>
        <taxon>Bacteria</taxon>
        <taxon>Pseudomonadati</taxon>
        <taxon>Planctomycetota</taxon>
        <taxon>Planctomycetia</taxon>
        <taxon>Pirellulales</taxon>
        <taxon>Pirellulaceae</taxon>
        <taxon>Rubripirellula</taxon>
    </lineage>
</organism>
<dbReference type="KEGG" id="rlc:K227x_15060"/>
<dbReference type="EMBL" id="CP036525">
    <property type="protein sequence ID" value="QDT03125.1"/>
    <property type="molecule type" value="Genomic_DNA"/>
</dbReference>
<dbReference type="InterPro" id="IPR025586">
    <property type="entry name" value="PcfJ"/>
</dbReference>
<dbReference type="OrthoDB" id="214484at2"/>
<dbReference type="Pfam" id="PF14284">
    <property type="entry name" value="PcfJ"/>
    <property type="match status" value="1"/>
</dbReference>
<dbReference type="Proteomes" id="UP000318538">
    <property type="component" value="Chromosome"/>
</dbReference>
<dbReference type="RefSeq" id="WP_145168879.1">
    <property type="nucleotide sequence ID" value="NZ_CP036525.1"/>
</dbReference>